<evidence type="ECO:0000313" key="3">
    <source>
        <dbReference type="Proteomes" id="UP001164743"/>
    </source>
</evidence>
<dbReference type="RefSeq" id="XP_053025787.1">
    <property type="nucleotide sequence ID" value="XM_053161806.1"/>
</dbReference>
<reference evidence="2" key="1">
    <citation type="submission" date="2022-10" db="EMBL/GenBank/DDBJ databases">
        <title>Puccinia triticina Genome sequencing and assembly.</title>
        <authorList>
            <person name="Li C."/>
        </authorList>
    </citation>
    <scope>NUCLEOTIDE SEQUENCE</scope>
    <source>
        <strain evidence="2">Pt15</strain>
    </source>
</reference>
<feature type="compositionally biased region" description="Low complexity" evidence="1">
    <location>
        <begin position="329"/>
        <end position="343"/>
    </location>
</feature>
<keyword evidence="3" id="KW-1185">Reference proteome</keyword>
<feature type="compositionally biased region" description="Pro residues" evidence="1">
    <location>
        <begin position="169"/>
        <end position="192"/>
    </location>
</feature>
<sequence length="384" mass="43129">MAQNTTSSTPNITSEESKLKQISDLIKKLHWVPKSYFEHFLNAKSAASICKRRLWGSPGPGWDSTKRLLESIKRVVRKYSKGKQLWDDFIMEEAETNDWEISKRLCYSSHDLNEAFFTPEARAERLDHITDSMKFLYNLLMNKLARPDTGDDLDNEEKDTNTSYVNLPPLEPPLPSPDAPHPPPLDPSPSEPLDPNAKIPIALSEDDVMELKQLMHLLNIESGMNVIQQSHHNQITNLSMNSFISFAKQYNICLAEEKPKEFIPILTSDVYHEGVNKIKEDFKNRKGGLDRLKPPYMFDQEMDGGSDESNGSNSFSTSNDSDKSDKSNKSTSSKETSESSGTSDDSDSSASLLGFNDFGGSSAFETLQRNHILCTFGDEDSSRA</sequence>
<evidence type="ECO:0008006" key="4">
    <source>
        <dbReference type="Google" id="ProtNLM"/>
    </source>
</evidence>
<dbReference type="GeneID" id="77802701"/>
<protein>
    <recommendedName>
        <fullName evidence="4">ENTH domain-containing protein</fullName>
    </recommendedName>
</protein>
<name>A0ABY7D0K7_9BASI</name>
<evidence type="ECO:0000313" key="2">
    <source>
        <dbReference type="EMBL" id="WAQ90232.1"/>
    </source>
</evidence>
<accession>A0ABY7D0K7</accession>
<feature type="compositionally biased region" description="Low complexity" evidence="1">
    <location>
        <begin position="307"/>
        <end position="319"/>
    </location>
</feature>
<feature type="region of interest" description="Disordered" evidence="1">
    <location>
        <begin position="148"/>
        <end position="197"/>
    </location>
</feature>
<dbReference type="Proteomes" id="UP001164743">
    <property type="component" value="Chromosome 12A"/>
</dbReference>
<evidence type="ECO:0000256" key="1">
    <source>
        <dbReference type="SAM" id="MobiDB-lite"/>
    </source>
</evidence>
<dbReference type="EMBL" id="CP110432">
    <property type="protein sequence ID" value="WAQ90232.1"/>
    <property type="molecule type" value="Genomic_DNA"/>
</dbReference>
<proteinExistence type="predicted"/>
<feature type="region of interest" description="Disordered" evidence="1">
    <location>
        <begin position="285"/>
        <end position="352"/>
    </location>
</feature>
<gene>
    <name evidence="2" type="ORF">PtA15_12A219</name>
</gene>
<organism evidence="2 3">
    <name type="scientific">Puccinia triticina</name>
    <dbReference type="NCBI Taxonomy" id="208348"/>
    <lineage>
        <taxon>Eukaryota</taxon>
        <taxon>Fungi</taxon>
        <taxon>Dikarya</taxon>
        <taxon>Basidiomycota</taxon>
        <taxon>Pucciniomycotina</taxon>
        <taxon>Pucciniomycetes</taxon>
        <taxon>Pucciniales</taxon>
        <taxon>Pucciniaceae</taxon>
        <taxon>Puccinia</taxon>
    </lineage>
</organism>